<evidence type="ECO:0000256" key="1">
    <source>
        <dbReference type="SAM" id="Phobius"/>
    </source>
</evidence>
<gene>
    <name evidence="2" type="ORF">SDC9_181843</name>
</gene>
<evidence type="ECO:0000313" key="2">
    <source>
        <dbReference type="EMBL" id="MPN34350.1"/>
    </source>
</evidence>
<comment type="caution">
    <text evidence="2">The sequence shown here is derived from an EMBL/GenBank/DDBJ whole genome shotgun (WGS) entry which is preliminary data.</text>
</comment>
<evidence type="ECO:0008006" key="3">
    <source>
        <dbReference type="Google" id="ProtNLM"/>
    </source>
</evidence>
<feature type="transmembrane region" description="Helical" evidence="1">
    <location>
        <begin position="6"/>
        <end position="24"/>
    </location>
</feature>
<dbReference type="InterPro" id="IPR036259">
    <property type="entry name" value="MFS_trans_sf"/>
</dbReference>
<dbReference type="SUPFAM" id="SSF103473">
    <property type="entry name" value="MFS general substrate transporter"/>
    <property type="match status" value="1"/>
</dbReference>
<proteinExistence type="predicted"/>
<keyword evidence="1" id="KW-0812">Transmembrane</keyword>
<dbReference type="EMBL" id="VSSQ01087340">
    <property type="protein sequence ID" value="MPN34350.1"/>
    <property type="molecule type" value="Genomic_DNA"/>
</dbReference>
<sequence>MSILNSLIMIIAPLGAGLVIKSFGYRFMFMWDFIFTCVAMVFLVLMYMGWNKNGGQDNYQAP</sequence>
<name>A0A645H6L4_9ZZZZ</name>
<dbReference type="AlphaFoldDB" id="A0A645H6L4"/>
<feature type="transmembrane region" description="Helical" evidence="1">
    <location>
        <begin position="31"/>
        <end position="50"/>
    </location>
</feature>
<accession>A0A645H6L4</accession>
<protein>
    <recommendedName>
        <fullName evidence="3">Major facilitator superfamily (MFS) profile domain-containing protein</fullName>
    </recommendedName>
</protein>
<organism evidence="2">
    <name type="scientific">bioreactor metagenome</name>
    <dbReference type="NCBI Taxonomy" id="1076179"/>
    <lineage>
        <taxon>unclassified sequences</taxon>
        <taxon>metagenomes</taxon>
        <taxon>ecological metagenomes</taxon>
    </lineage>
</organism>
<keyword evidence="1" id="KW-1133">Transmembrane helix</keyword>
<keyword evidence="1" id="KW-0472">Membrane</keyword>
<reference evidence="2" key="1">
    <citation type="submission" date="2019-08" db="EMBL/GenBank/DDBJ databases">
        <authorList>
            <person name="Kucharzyk K."/>
            <person name="Murdoch R.W."/>
            <person name="Higgins S."/>
            <person name="Loffler F."/>
        </authorList>
    </citation>
    <scope>NUCLEOTIDE SEQUENCE</scope>
</reference>